<dbReference type="RefSeq" id="WP_035583608.1">
    <property type="nucleotide sequence ID" value="NZ_ARYJ01000011.1"/>
</dbReference>
<feature type="binding site" evidence="10">
    <location>
        <position position="294"/>
    </location>
    <ligand>
        <name>substrate</name>
    </ligand>
</feature>
<dbReference type="EMBL" id="ARYJ01000011">
    <property type="protein sequence ID" value="KCZ86850.1"/>
    <property type="molecule type" value="Genomic_DNA"/>
</dbReference>
<keyword evidence="5" id="KW-0136">Cellulose degradation</keyword>
<dbReference type="PRINTS" id="PR00131">
    <property type="entry name" value="GLHYDRLASE1"/>
</dbReference>
<keyword evidence="8" id="KW-0624">Polysaccharide degradation</keyword>
<dbReference type="EC" id="3.2.1.21" evidence="3 12"/>
<dbReference type="InterPro" id="IPR001360">
    <property type="entry name" value="Glyco_hydro_1"/>
</dbReference>
<evidence type="ECO:0000256" key="6">
    <source>
        <dbReference type="ARBA" id="ARBA00023277"/>
    </source>
</evidence>
<keyword evidence="6" id="KW-0119">Carbohydrate metabolism</keyword>
<comment type="caution">
    <text evidence="13">The sequence shown here is derived from an EMBL/GenBank/DDBJ whole genome shotgun (WGS) entry which is preliminary data.</text>
</comment>
<evidence type="ECO:0000256" key="4">
    <source>
        <dbReference type="ARBA" id="ARBA00022801"/>
    </source>
</evidence>
<dbReference type="PANTHER" id="PTHR10353">
    <property type="entry name" value="GLYCOSYL HYDROLASE"/>
    <property type="match status" value="1"/>
</dbReference>
<dbReference type="Gene3D" id="3.20.20.80">
    <property type="entry name" value="Glycosidases"/>
    <property type="match status" value="1"/>
</dbReference>
<evidence type="ECO:0000256" key="10">
    <source>
        <dbReference type="PIRSR" id="PIRSR617736-2"/>
    </source>
</evidence>
<dbReference type="InterPro" id="IPR018120">
    <property type="entry name" value="Glyco_hydro_1_AS"/>
</dbReference>
<evidence type="ECO:0000256" key="7">
    <source>
        <dbReference type="ARBA" id="ARBA00023295"/>
    </source>
</evidence>
<feature type="binding site" evidence="10">
    <location>
        <position position="122"/>
    </location>
    <ligand>
        <name>substrate</name>
    </ligand>
</feature>
<comment type="catalytic activity">
    <reaction evidence="1 12">
        <text>Hydrolysis of terminal, non-reducing beta-D-glucosyl residues with release of beta-D-glucose.</text>
        <dbReference type="EC" id="3.2.1.21"/>
    </reaction>
</comment>
<feature type="binding site" evidence="10">
    <location>
        <position position="397"/>
    </location>
    <ligand>
        <name>substrate</name>
    </ligand>
</feature>
<feature type="active site" description="Nucleophile" evidence="9 11">
    <location>
        <position position="350"/>
    </location>
</feature>
<dbReference type="PROSITE" id="PS00653">
    <property type="entry name" value="GLYCOSYL_HYDROL_F1_2"/>
    <property type="match status" value="1"/>
</dbReference>
<accession>A0A059F8D5</accession>
<feature type="binding site" evidence="10">
    <location>
        <begin position="404"/>
        <end position="405"/>
    </location>
    <ligand>
        <name>substrate</name>
    </ligand>
</feature>
<keyword evidence="7 12" id="KW-0326">Glycosidase</keyword>
<name>A0A059F8D5_9PROT</name>
<evidence type="ECO:0000256" key="2">
    <source>
        <dbReference type="ARBA" id="ARBA00010838"/>
    </source>
</evidence>
<comment type="similarity">
    <text evidence="2 12">Belongs to the glycosyl hydrolase 1 family.</text>
</comment>
<evidence type="ECO:0000256" key="5">
    <source>
        <dbReference type="ARBA" id="ARBA00023001"/>
    </source>
</evidence>
<organism evidence="13 14">
    <name type="scientific">Hyphomonas jannaschiana VP2</name>
    <dbReference type="NCBI Taxonomy" id="1280952"/>
    <lineage>
        <taxon>Bacteria</taxon>
        <taxon>Pseudomonadati</taxon>
        <taxon>Pseudomonadota</taxon>
        <taxon>Alphaproteobacteria</taxon>
        <taxon>Hyphomonadales</taxon>
        <taxon>Hyphomonadaceae</taxon>
        <taxon>Hyphomonas</taxon>
    </lineage>
</organism>
<evidence type="ECO:0000256" key="1">
    <source>
        <dbReference type="ARBA" id="ARBA00000448"/>
    </source>
</evidence>
<dbReference type="Pfam" id="PF00232">
    <property type="entry name" value="Glyco_hydro_1"/>
    <property type="match status" value="1"/>
</dbReference>
<keyword evidence="4 12" id="KW-0378">Hydrolase</keyword>
<dbReference type="AlphaFoldDB" id="A0A059F8D5"/>
<feature type="binding site" evidence="10">
    <location>
        <position position="167"/>
    </location>
    <ligand>
        <name>substrate</name>
    </ligand>
</feature>
<dbReference type="FunFam" id="3.20.20.80:FF:000004">
    <property type="entry name" value="Beta-glucosidase 6-phospho-beta-glucosidase"/>
    <property type="match status" value="1"/>
</dbReference>
<dbReference type="GO" id="GO:0008422">
    <property type="term" value="F:beta-glucosidase activity"/>
    <property type="evidence" value="ECO:0007669"/>
    <property type="project" value="UniProtKB-EC"/>
</dbReference>
<dbReference type="Proteomes" id="UP000024816">
    <property type="component" value="Unassembled WGS sequence"/>
</dbReference>
<dbReference type="SUPFAM" id="SSF51445">
    <property type="entry name" value="(Trans)glycosidases"/>
    <property type="match status" value="1"/>
</dbReference>
<evidence type="ECO:0000256" key="11">
    <source>
        <dbReference type="PROSITE-ProRule" id="PRU10055"/>
    </source>
</evidence>
<dbReference type="OrthoDB" id="9765195at2"/>
<reference evidence="13 14" key="1">
    <citation type="journal article" date="2014" name="Antonie Van Leeuwenhoek">
        <title>Hyphomonas beringensis sp. nov. and Hyphomonas chukchiensis sp. nov., isolated from surface seawater of the Bering Sea and Chukchi Sea.</title>
        <authorList>
            <person name="Li C."/>
            <person name="Lai Q."/>
            <person name="Li G."/>
            <person name="Dong C."/>
            <person name="Wang J."/>
            <person name="Liao Y."/>
            <person name="Shao Z."/>
        </authorList>
    </citation>
    <scope>NUCLEOTIDE SEQUENCE [LARGE SCALE GENOMIC DNA]</scope>
    <source>
        <strain evidence="13 14">VP2</strain>
    </source>
</reference>
<evidence type="ECO:0000256" key="8">
    <source>
        <dbReference type="ARBA" id="ARBA00023326"/>
    </source>
</evidence>
<dbReference type="PANTHER" id="PTHR10353:SF36">
    <property type="entry name" value="LP05116P"/>
    <property type="match status" value="1"/>
</dbReference>
<gene>
    <name evidence="13" type="ORF">HJA_14654</name>
</gene>
<protein>
    <recommendedName>
        <fullName evidence="3 12">Beta-glucosidase</fullName>
        <ecNumber evidence="3 12">3.2.1.21</ecNumber>
    </recommendedName>
</protein>
<evidence type="ECO:0000256" key="12">
    <source>
        <dbReference type="RuleBase" id="RU361175"/>
    </source>
</evidence>
<dbReference type="GO" id="GO:0030245">
    <property type="term" value="P:cellulose catabolic process"/>
    <property type="evidence" value="ECO:0007669"/>
    <property type="project" value="UniProtKB-KW"/>
</dbReference>
<dbReference type="STRING" id="1280952.HJA_14654"/>
<dbReference type="NCBIfam" id="TIGR03356">
    <property type="entry name" value="BGL"/>
    <property type="match status" value="1"/>
</dbReference>
<evidence type="ECO:0000313" key="13">
    <source>
        <dbReference type="EMBL" id="KCZ86850.1"/>
    </source>
</evidence>
<dbReference type="GO" id="GO:0005829">
    <property type="term" value="C:cytosol"/>
    <property type="evidence" value="ECO:0007669"/>
    <property type="project" value="TreeGrafter"/>
</dbReference>
<evidence type="ECO:0000256" key="3">
    <source>
        <dbReference type="ARBA" id="ARBA00012744"/>
    </source>
</evidence>
<dbReference type="eggNOG" id="COG2723">
    <property type="taxonomic scope" value="Bacteria"/>
</dbReference>
<feature type="active site" description="Proton donor" evidence="9">
    <location>
        <position position="168"/>
    </location>
</feature>
<proteinExistence type="inferred from homology"/>
<dbReference type="InterPro" id="IPR017853">
    <property type="entry name" value="GH"/>
</dbReference>
<evidence type="ECO:0000313" key="14">
    <source>
        <dbReference type="Proteomes" id="UP000024816"/>
    </source>
</evidence>
<dbReference type="PATRIC" id="fig|1280952.3.peg.2931"/>
<dbReference type="InterPro" id="IPR017736">
    <property type="entry name" value="Glyco_hydro_1_beta-glucosidase"/>
</dbReference>
<dbReference type="InterPro" id="IPR033132">
    <property type="entry name" value="GH_1_N_CS"/>
</dbReference>
<dbReference type="PROSITE" id="PS00572">
    <property type="entry name" value="GLYCOSYL_HYDROL_F1_1"/>
    <property type="match status" value="1"/>
</dbReference>
<sequence length="444" mass="49497">MVTRSDFPEDFVWGASTASYQIEGAHDEDGRAPSIWDAFSHTPGKVIGGATGDVACDHYHRYKEDVALMRQAGFTAYRFSVSWSRIMPEGHGAVNAAGLDFYDRLVDELLANNIAPWLCLYHWDLPLALHENGLGWTSREIVPLFADYAGLLADRLGDRVTHWATFNEPNMFTMLGYGAGVHAPGIRDRDRWLDAVHHVNLSHGAAVRRLRDQLPGGAQIGSVPNLQPVRPASDNDQDREAAARMDAVMNRATADPVFLGKYDPLTREWMGDRIRPDDEAAIYEPLDWLGLNHYSPHYAAARANAFGFRSMDPPEGAEKTLMGWHVAPDAFRDILVETSKRYSVPVYVTENGMADDVEPDNQGQVKDDARISYLDRYLGALLEARAEGADIRGYLVWSMLDNFEWAMGYGPRFGIVHVDYATQVRTPKASYHFLAALARASPDA</sequence>
<evidence type="ECO:0000256" key="9">
    <source>
        <dbReference type="PIRSR" id="PIRSR617736-1"/>
    </source>
</evidence>
<keyword evidence="14" id="KW-1185">Reference proteome</keyword>
<feature type="binding site" evidence="10">
    <location>
        <position position="21"/>
    </location>
    <ligand>
        <name>substrate</name>
    </ligand>
</feature>